<keyword evidence="2 6" id="KW-0812">Transmembrane</keyword>
<feature type="non-terminal residue" evidence="8">
    <location>
        <position position="1"/>
    </location>
</feature>
<feature type="transmembrane region" description="Helical" evidence="6">
    <location>
        <begin position="128"/>
        <end position="152"/>
    </location>
</feature>
<dbReference type="GO" id="GO:0016020">
    <property type="term" value="C:membrane"/>
    <property type="evidence" value="ECO:0007669"/>
    <property type="project" value="UniProtKB-SubCell"/>
</dbReference>
<evidence type="ECO:0000256" key="6">
    <source>
        <dbReference type="SAM" id="Phobius"/>
    </source>
</evidence>
<comment type="caution">
    <text evidence="8">The sequence shown here is derived from an EMBL/GenBank/DDBJ whole genome shotgun (WGS) entry which is preliminary data.</text>
</comment>
<protein>
    <recommendedName>
        <fullName evidence="7">Rhodopsin domain-containing protein</fullName>
    </recommendedName>
</protein>
<sequence length="345" mass="39041">MGSDAFVIDNRKDLVVIVNVILSFSTLSALSLRFAKVTGNAKQRKFDAQNIMICLAGFCGIMMSLLQCVATKYGLGSHDWETSSSEQVAFYKLYISIFVFYLACNMFVKFALLFFYRHTTYERWHHWTIWFMEFIAFAFGVSSILVMIFQCVPIAHLWDPNTPGTCINIKAFFYSNSIIMIVNDIILYVLPIIFTWKLQLRLTQRIVLNLLFALGAVVVAASFIRLYVVYRYDQDGDLSWNIASCLIWSSVENHLAVFIACSPSIKAVVSGVLYPLVSSQVTSFRDKIKRSRGSEGSSLPTHKSPSLTLATIGSRPSRFVQKVSSASTVDTMRWTPLSEQIQRQP</sequence>
<evidence type="ECO:0000256" key="5">
    <source>
        <dbReference type="ARBA" id="ARBA00038359"/>
    </source>
</evidence>
<comment type="similarity">
    <text evidence="5">Belongs to the SAT4 family.</text>
</comment>
<dbReference type="PANTHER" id="PTHR33048">
    <property type="entry name" value="PTH11-LIKE INTEGRAL MEMBRANE PROTEIN (AFU_ORTHOLOGUE AFUA_5G11245)"/>
    <property type="match status" value="1"/>
</dbReference>
<proteinExistence type="inferred from homology"/>
<feature type="transmembrane region" description="Helical" evidence="6">
    <location>
        <begin position="255"/>
        <end position="277"/>
    </location>
</feature>
<evidence type="ECO:0000313" key="9">
    <source>
        <dbReference type="Proteomes" id="UP000779574"/>
    </source>
</evidence>
<feature type="domain" description="Rhodopsin" evidence="7">
    <location>
        <begin position="42"/>
        <end position="269"/>
    </location>
</feature>
<feature type="transmembrane region" description="Helical" evidence="6">
    <location>
        <begin position="53"/>
        <end position="73"/>
    </location>
</feature>
<comment type="subcellular location">
    <subcellularLocation>
        <location evidence="1">Membrane</location>
        <topology evidence="1">Multi-pass membrane protein</topology>
    </subcellularLocation>
</comment>
<evidence type="ECO:0000256" key="4">
    <source>
        <dbReference type="ARBA" id="ARBA00023136"/>
    </source>
</evidence>
<dbReference type="Proteomes" id="UP000779574">
    <property type="component" value="Unassembled WGS sequence"/>
</dbReference>
<evidence type="ECO:0000313" key="8">
    <source>
        <dbReference type="EMBL" id="KAG9686713.1"/>
    </source>
</evidence>
<gene>
    <name evidence="8" type="ORF">KCU76_g10825</name>
</gene>
<feature type="transmembrane region" description="Helical" evidence="6">
    <location>
        <begin position="206"/>
        <end position="230"/>
    </location>
</feature>
<feature type="transmembrane region" description="Helical" evidence="6">
    <location>
        <begin position="93"/>
        <end position="116"/>
    </location>
</feature>
<evidence type="ECO:0000256" key="1">
    <source>
        <dbReference type="ARBA" id="ARBA00004141"/>
    </source>
</evidence>
<dbReference type="Pfam" id="PF20684">
    <property type="entry name" value="Fung_rhodopsin"/>
    <property type="match status" value="1"/>
</dbReference>
<accession>A0A9P8EDC5</accession>
<evidence type="ECO:0000256" key="2">
    <source>
        <dbReference type="ARBA" id="ARBA00022692"/>
    </source>
</evidence>
<reference evidence="8" key="2">
    <citation type="submission" date="2021-08" db="EMBL/GenBank/DDBJ databases">
        <authorList>
            <person name="Gostincar C."/>
            <person name="Sun X."/>
            <person name="Song Z."/>
            <person name="Gunde-Cimerman N."/>
        </authorList>
    </citation>
    <scope>NUCLEOTIDE SEQUENCE</scope>
    <source>
        <strain evidence="8">EXF-9911</strain>
    </source>
</reference>
<dbReference type="InterPro" id="IPR052337">
    <property type="entry name" value="SAT4-like"/>
</dbReference>
<evidence type="ECO:0000259" key="7">
    <source>
        <dbReference type="Pfam" id="PF20684"/>
    </source>
</evidence>
<feature type="transmembrane region" description="Helical" evidence="6">
    <location>
        <begin position="14"/>
        <end position="32"/>
    </location>
</feature>
<dbReference type="InterPro" id="IPR049326">
    <property type="entry name" value="Rhodopsin_dom_fungi"/>
</dbReference>
<feature type="transmembrane region" description="Helical" evidence="6">
    <location>
        <begin position="172"/>
        <end position="194"/>
    </location>
</feature>
<organism evidence="8 9">
    <name type="scientific">Aureobasidium melanogenum</name>
    <name type="common">Aureobasidium pullulans var. melanogenum</name>
    <dbReference type="NCBI Taxonomy" id="46634"/>
    <lineage>
        <taxon>Eukaryota</taxon>
        <taxon>Fungi</taxon>
        <taxon>Dikarya</taxon>
        <taxon>Ascomycota</taxon>
        <taxon>Pezizomycotina</taxon>
        <taxon>Dothideomycetes</taxon>
        <taxon>Dothideomycetidae</taxon>
        <taxon>Dothideales</taxon>
        <taxon>Saccotheciaceae</taxon>
        <taxon>Aureobasidium</taxon>
    </lineage>
</organism>
<reference evidence="8" key="1">
    <citation type="journal article" date="2021" name="J Fungi (Basel)">
        <title>Virulence traits and population genomics of the black yeast Aureobasidium melanogenum.</title>
        <authorList>
            <person name="Cernosa A."/>
            <person name="Sun X."/>
            <person name="Gostincar C."/>
            <person name="Fang C."/>
            <person name="Gunde-Cimerman N."/>
            <person name="Song Z."/>
        </authorList>
    </citation>
    <scope>NUCLEOTIDE SEQUENCE</scope>
    <source>
        <strain evidence="8">EXF-9911</strain>
    </source>
</reference>
<keyword evidence="3 6" id="KW-1133">Transmembrane helix</keyword>
<evidence type="ECO:0000256" key="3">
    <source>
        <dbReference type="ARBA" id="ARBA00022989"/>
    </source>
</evidence>
<name>A0A9P8EDC5_AURME</name>
<dbReference type="PANTHER" id="PTHR33048:SF131">
    <property type="entry name" value="INTEGRAL MEMBRANE PROTEIN"/>
    <property type="match status" value="1"/>
</dbReference>
<keyword evidence="4 6" id="KW-0472">Membrane</keyword>
<dbReference type="AlphaFoldDB" id="A0A9P8EDC5"/>
<dbReference type="EMBL" id="JAHFXF010000496">
    <property type="protein sequence ID" value="KAG9686713.1"/>
    <property type="molecule type" value="Genomic_DNA"/>
</dbReference>